<feature type="domain" description="PAS" evidence="16">
    <location>
        <begin position="333"/>
        <end position="408"/>
    </location>
</feature>
<keyword evidence="4" id="KW-1003">Cell membrane</keyword>
<gene>
    <name evidence="18" type="ORF">SAMN04487946_102374</name>
</gene>
<feature type="domain" description="Histidine kinase" evidence="15">
    <location>
        <begin position="472"/>
        <end position="688"/>
    </location>
</feature>
<dbReference type="PROSITE" id="PS50112">
    <property type="entry name" value="PAS"/>
    <property type="match status" value="1"/>
</dbReference>
<evidence type="ECO:0000256" key="8">
    <source>
        <dbReference type="ARBA" id="ARBA00022741"/>
    </source>
</evidence>
<keyword evidence="14" id="KW-0807">Transducer</keyword>
<dbReference type="InterPro" id="IPR003594">
    <property type="entry name" value="HATPase_dom"/>
</dbReference>
<dbReference type="Gene3D" id="3.30.565.10">
    <property type="entry name" value="Histidine kinase-like ATPase, C-terminal domain"/>
    <property type="match status" value="1"/>
</dbReference>
<dbReference type="NCBIfam" id="TIGR00229">
    <property type="entry name" value="sensory_box"/>
    <property type="match status" value="1"/>
</dbReference>
<dbReference type="SMART" id="SM00091">
    <property type="entry name" value="PAS"/>
    <property type="match status" value="1"/>
</dbReference>
<keyword evidence="13" id="KW-0472">Membrane</keyword>
<dbReference type="Gene3D" id="3.30.450.20">
    <property type="entry name" value="PAS domain"/>
    <property type="match status" value="2"/>
</dbReference>
<dbReference type="Proteomes" id="UP000199170">
    <property type="component" value="Unassembled WGS sequence"/>
</dbReference>
<dbReference type="PROSITE" id="PS50885">
    <property type="entry name" value="HAMP"/>
    <property type="match status" value="1"/>
</dbReference>
<dbReference type="InterPro" id="IPR005467">
    <property type="entry name" value="His_kinase_dom"/>
</dbReference>
<dbReference type="InterPro" id="IPR033479">
    <property type="entry name" value="dCache_1"/>
</dbReference>
<dbReference type="GO" id="GO:0030295">
    <property type="term" value="F:protein kinase activator activity"/>
    <property type="evidence" value="ECO:0007669"/>
    <property type="project" value="TreeGrafter"/>
</dbReference>
<dbReference type="SUPFAM" id="SSF103190">
    <property type="entry name" value="Sensory domain-like"/>
    <property type="match status" value="1"/>
</dbReference>
<dbReference type="SUPFAM" id="SSF55874">
    <property type="entry name" value="ATPase domain of HSP90 chaperone/DNA topoisomerase II/histidine kinase"/>
    <property type="match status" value="1"/>
</dbReference>
<dbReference type="InterPro" id="IPR004358">
    <property type="entry name" value="Sig_transdc_His_kin-like_C"/>
</dbReference>
<name>A0A1H3ELN1_9EURY</name>
<evidence type="ECO:0000256" key="14">
    <source>
        <dbReference type="ARBA" id="ARBA00023224"/>
    </source>
</evidence>
<comment type="catalytic activity">
    <reaction evidence="1">
        <text>ATP + protein L-histidine = ADP + protein N-phospho-L-histidine.</text>
        <dbReference type="EC" id="2.7.13.3"/>
    </reaction>
</comment>
<dbReference type="Pfam" id="PF02743">
    <property type="entry name" value="dCache_1"/>
    <property type="match status" value="1"/>
</dbReference>
<evidence type="ECO:0000256" key="3">
    <source>
        <dbReference type="ARBA" id="ARBA00012438"/>
    </source>
</evidence>
<dbReference type="PANTHER" id="PTHR42878">
    <property type="entry name" value="TWO-COMPONENT HISTIDINE KINASE"/>
    <property type="match status" value="1"/>
</dbReference>
<evidence type="ECO:0000256" key="4">
    <source>
        <dbReference type="ARBA" id="ARBA00022475"/>
    </source>
</evidence>
<dbReference type="Gene3D" id="6.10.340.10">
    <property type="match status" value="1"/>
</dbReference>
<feature type="domain" description="HAMP" evidence="17">
    <location>
        <begin position="269"/>
        <end position="321"/>
    </location>
</feature>
<dbReference type="InterPro" id="IPR003660">
    <property type="entry name" value="HAMP_dom"/>
</dbReference>
<keyword evidence="7" id="KW-0812">Transmembrane</keyword>
<organism evidence="18 19">
    <name type="scientific">Halobellus clavatus</name>
    <dbReference type="NCBI Taxonomy" id="660517"/>
    <lineage>
        <taxon>Archaea</taxon>
        <taxon>Methanobacteriati</taxon>
        <taxon>Methanobacteriota</taxon>
        <taxon>Stenosarchaea group</taxon>
        <taxon>Halobacteria</taxon>
        <taxon>Halobacteriales</taxon>
        <taxon>Haloferacaceae</taxon>
        <taxon>Halobellus</taxon>
    </lineage>
</organism>
<keyword evidence="8" id="KW-0547">Nucleotide-binding</keyword>
<dbReference type="AlphaFoldDB" id="A0A1H3ELN1"/>
<dbReference type="SUPFAM" id="SSF55785">
    <property type="entry name" value="PYP-like sensor domain (PAS domain)"/>
    <property type="match status" value="1"/>
</dbReference>
<dbReference type="InterPro" id="IPR035965">
    <property type="entry name" value="PAS-like_dom_sf"/>
</dbReference>
<accession>A0A1H3ELN1</accession>
<comment type="subcellular location">
    <subcellularLocation>
        <location evidence="2">Cell membrane</location>
        <topology evidence="2">Multi-pass membrane protein</topology>
    </subcellularLocation>
</comment>
<dbReference type="PANTHER" id="PTHR42878:SF7">
    <property type="entry name" value="SENSOR HISTIDINE KINASE GLRK"/>
    <property type="match status" value="1"/>
</dbReference>
<dbReference type="EMBL" id="FNPB01000002">
    <property type="protein sequence ID" value="SDX79652.1"/>
    <property type="molecule type" value="Genomic_DNA"/>
</dbReference>
<dbReference type="RefSeq" id="WP_175454571.1">
    <property type="nucleotide sequence ID" value="NZ_FNPB01000002.1"/>
</dbReference>
<evidence type="ECO:0000256" key="6">
    <source>
        <dbReference type="ARBA" id="ARBA00022679"/>
    </source>
</evidence>
<dbReference type="GO" id="GO:0005886">
    <property type="term" value="C:plasma membrane"/>
    <property type="evidence" value="ECO:0007669"/>
    <property type="project" value="UniProtKB-SubCell"/>
</dbReference>
<evidence type="ECO:0000313" key="18">
    <source>
        <dbReference type="EMBL" id="SDX79652.1"/>
    </source>
</evidence>
<dbReference type="PRINTS" id="PR00344">
    <property type="entry name" value="BCTRLSENSOR"/>
</dbReference>
<keyword evidence="9" id="KW-0418">Kinase</keyword>
<evidence type="ECO:0000256" key="1">
    <source>
        <dbReference type="ARBA" id="ARBA00000085"/>
    </source>
</evidence>
<dbReference type="SMART" id="SM00387">
    <property type="entry name" value="HATPase_c"/>
    <property type="match status" value="1"/>
</dbReference>
<protein>
    <recommendedName>
        <fullName evidence="3">histidine kinase</fullName>
        <ecNumber evidence="3">2.7.13.3</ecNumber>
    </recommendedName>
</protein>
<evidence type="ECO:0000256" key="2">
    <source>
        <dbReference type="ARBA" id="ARBA00004651"/>
    </source>
</evidence>
<keyword evidence="19" id="KW-1185">Reference proteome</keyword>
<dbReference type="CDD" id="cd00075">
    <property type="entry name" value="HATPase"/>
    <property type="match status" value="1"/>
</dbReference>
<evidence type="ECO:0000259" key="16">
    <source>
        <dbReference type="PROSITE" id="PS50112"/>
    </source>
</evidence>
<dbReference type="Pfam" id="PF13426">
    <property type="entry name" value="PAS_9"/>
    <property type="match status" value="1"/>
</dbReference>
<dbReference type="CDD" id="cd12914">
    <property type="entry name" value="PDC1_DGC_like"/>
    <property type="match status" value="1"/>
</dbReference>
<dbReference type="CDD" id="cd00130">
    <property type="entry name" value="PAS"/>
    <property type="match status" value="1"/>
</dbReference>
<keyword evidence="10" id="KW-0067">ATP-binding</keyword>
<dbReference type="InterPro" id="IPR036890">
    <property type="entry name" value="HATPase_C_sf"/>
</dbReference>
<dbReference type="GO" id="GO:0000156">
    <property type="term" value="F:phosphorelay response regulator activity"/>
    <property type="evidence" value="ECO:0007669"/>
    <property type="project" value="TreeGrafter"/>
</dbReference>
<evidence type="ECO:0000256" key="5">
    <source>
        <dbReference type="ARBA" id="ARBA00022553"/>
    </source>
</evidence>
<keyword evidence="11" id="KW-1133">Transmembrane helix</keyword>
<evidence type="ECO:0000313" key="19">
    <source>
        <dbReference type="Proteomes" id="UP000199170"/>
    </source>
</evidence>
<dbReference type="InterPro" id="IPR050351">
    <property type="entry name" value="BphY/WalK/GraS-like"/>
</dbReference>
<dbReference type="PROSITE" id="PS50109">
    <property type="entry name" value="HIS_KIN"/>
    <property type="match status" value="1"/>
</dbReference>
<dbReference type="GO" id="GO:0007234">
    <property type="term" value="P:osmosensory signaling via phosphorelay pathway"/>
    <property type="evidence" value="ECO:0007669"/>
    <property type="project" value="TreeGrafter"/>
</dbReference>
<dbReference type="Pfam" id="PF02518">
    <property type="entry name" value="HATPase_c"/>
    <property type="match status" value="1"/>
</dbReference>
<evidence type="ECO:0000256" key="9">
    <source>
        <dbReference type="ARBA" id="ARBA00022777"/>
    </source>
</evidence>
<keyword evidence="12" id="KW-0902">Two-component regulatory system</keyword>
<sequence>MKLKRAFLLSLLLVATVLSGAVVLGFQEYKDTLYAQERTEVTHSAEHVDVALERELESLQRTVSVAATNPALGRHGSDAQRRALATFLNRSTFAGASVVAANGTMTTIVSDISPETRRELIGADFSDREYVRRALAGETYVSDPVQADSGNYIITVSTPIHRDGRVVGTLNAAFHLADEDLFDSFAETLDSGQQLTVYSRDEGVIYASDGAPAHDFGHNATISQTGWTVSVTKNRATVESTIRTVTAFQVGSLLAVLGLFSGLGWWVYRRNIRQLGRLLGGFRALESGRYGVEITLDDAEEWQQIEHGFNRLSRTIEASRAERRGRERALERERDRFEALFEGVPEPVVSVELTDDGAILRDVNEAFERTFGYDAETALGRDVNDLIVPDEDDIAAEAAAIDDEATAGEQVTREVERQTRDGRHDFLFRSAPINAGDDASRQFGVYIDITDRNEYESRLREQRDNLDLLNQVVRHDIRNDLQLVTAYADFLADSYADDAGDETRTERTYVEKIRDSAAHAVELTETARNLADVMLAEDDDRRPMPLRQAIESEVEKLDAETTEAVVTVDGPLPDVSVSANDLLGSVFRNLLSNAVQHNDSPVPEVRVSASTVDDGDAVRVRVADNGPGIPDARKGDIFGKGEKGLESSGTGLGLYLVRTLVELYGGDVWVEDGDPEGAVFVVELPVTD</sequence>
<dbReference type="STRING" id="660517.SAMN04487946_102374"/>
<evidence type="ECO:0000256" key="11">
    <source>
        <dbReference type="ARBA" id="ARBA00022989"/>
    </source>
</evidence>
<evidence type="ECO:0000259" key="15">
    <source>
        <dbReference type="PROSITE" id="PS50109"/>
    </source>
</evidence>
<evidence type="ECO:0000256" key="7">
    <source>
        <dbReference type="ARBA" id="ARBA00022692"/>
    </source>
</evidence>
<dbReference type="InterPro" id="IPR029151">
    <property type="entry name" value="Sensor-like_sf"/>
</dbReference>
<evidence type="ECO:0000256" key="12">
    <source>
        <dbReference type="ARBA" id="ARBA00023012"/>
    </source>
</evidence>
<evidence type="ECO:0000256" key="13">
    <source>
        <dbReference type="ARBA" id="ARBA00023136"/>
    </source>
</evidence>
<dbReference type="InterPro" id="IPR000014">
    <property type="entry name" value="PAS"/>
</dbReference>
<dbReference type="GO" id="GO:0004673">
    <property type="term" value="F:protein histidine kinase activity"/>
    <property type="evidence" value="ECO:0007669"/>
    <property type="project" value="UniProtKB-EC"/>
</dbReference>
<dbReference type="OrthoDB" id="3369at2157"/>
<keyword evidence="6" id="KW-0808">Transferase</keyword>
<dbReference type="GO" id="GO:0005524">
    <property type="term" value="F:ATP binding"/>
    <property type="evidence" value="ECO:0007669"/>
    <property type="project" value="UniProtKB-KW"/>
</dbReference>
<dbReference type="EC" id="2.7.13.3" evidence="3"/>
<proteinExistence type="predicted"/>
<reference evidence="19" key="1">
    <citation type="submission" date="2016-10" db="EMBL/GenBank/DDBJ databases">
        <authorList>
            <person name="Varghese N."/>
            <person name="Submissions S."/>
        </authorList>
    </citation>
    <scope>NUCLEOTIDE SEQUENCE [LARGE SCALE GENOMIC DNA]</scope>
    <source>
        <strain evidence="19">CGMCC 1.10118</strain>
    </source>
</reference>
<evidence type="ECO:0000256" key="10">
    <source>
        <dbReference type="ARBA" id="ARBA00022840"/>
    </source>
</evidence>
<keyword evidence="5" id="KW-0597">Phosphoprotein</keyword>
<evidence type="ECO:0000259" key="17">
    <source>
        <dbReference type="PROSITE" id="PS50885"/>
    </source>
</evidence>